<dbReference type="PANTHER" id="PTHR47504:SF5">
    <property type="entry name" value="RIGHT ORIGIN-BINDING PROTEIN"/>
    <property type="match status" value="1"/>
</dbReference>
<dbReference type="InterPro" id="IPR029442">
    <property type="entry name" value="GyrI-like"/>
</dbReference>
<evidence type="ECO:0000256" key="3">
    <source>
        <dbReference type="ARBA" id="ARBA00023163"/>
    </source>
</evidence>
<organism evidence="5 6">
    <name type="scientific">Rhizobium hainanense</name>
    <dbReference type="NCBI Taxonomy" id="52131"/>
    <lineage>
        <taxon>Bacteria</taxon>
        <taxon>Pseudomonadati</taxon>
        <taxon>Pseudomonadota</taxon>
        <taxon>Alphaproteobacteria</taxon>
        <taxon>Hyphomicrobiales</taxon>
        <taxon>Rhizobiaceae</taxon>
        <taxon>Rhizobium/Agrobacterium group</taxon>
        <taxon>Rhizobium</taxon>
    </lineage>
</organism>
<accession>A0A1C3UB95</accession>
<dbReference type="InterPro" id="IPR020449">
    <property type="entry name" value="Tscrpt_reg_AraC-type_HTH"/>
</dbReference>
<dbReference type="InterPro" id="IPR011256">
    <property type="entry name" value="Reg_factor_effector_dom_sf"/>
</dbReference>
<evidence type="ECO:0000313" key="6">
    <source>
        <dbReference type="Proteomes" id="UP000186228"/>
    </source>
</evidence>
<dbReference type="AlphaFoldDB" id="A0A1C3UB95"/>
<proteinExistence type="predicted"/>
<protein>
    <submittedName>
        <fullName evidence="5">AraC family transcriptional regulator</fullName>
    </submittedName>
</protein>
<evidence type="ECO:0000313" key="5">
    <source>
        <dbReference type="EMBL" id="SCB12750.1"/>
    </source>
</evidence>
<name>A0A1C3UB95_9HYPH</name>
<evidence type="ECO:0000259" key="4">
    <source>
        <dbReference type="PROSITE" id="PS01124"/>
    </source>
</evidence>
<dbReference type="GO" id="GO:0043565">
    <property type="term" value="F:sequence-specific DNA binding"/>
    <property type="evidence" value="ECO:0007669"/>
    <property type="project" value="InterPro"/>
</dbReference>
<sequence length="279" mass="30853">MSAIGRAIWFIESHFASDISLDEIAETAGLSRYHLSRVFGMTTGHSISGYIRSRRLSGAALALTDGSSSILQVALDAGYGSHEAFTRAFREQFGMTPENLRKQGHVRNLALQEPIRMDDTRLPKLDAPRFETHPAMLLAGLAETYAYEATEAIPSLWQKFNQHFGHIPGQVGNVAYGVCTQADEGSEGFRYMSAAEVSTTDDLPEGFVTTKLPPQHYAIFTHRGHISGISATVHQIFGEWLPQSGQHHAGTPDMMERYDDRFDPRTGMGVTEIWIPLKA</sequence>
<evidence type="ECO:0000256" key="2">
    <source>
        <dbReference type="ARBA" id="ARBA00023125"/>
    </source>
</evidence>
<dbReference type="InterPro" id="IPR018062">
    <property type="entry name" value="HTH_AraC-typ_CS"/>
</dbReference>
<keyword evidence="2" id="KW-0238">DNA-binding</keyword>
<dbReference type="SMART" id="SM00342">
    <property type="entry name" value="HTH_ARAC"/>
    <property type="match status" value="1"/>
</dbReference>
<evidence type="ECO:0000256" key="1">
    <source>
        <dbReference type="ARBA" id="ARBA00023015"/>
    </source>
</evidence>
<dbReference type="InterPro" id="IPR009057">
    <property type="entry name" value="Homeodomain-like_sf"/>
</dbReference>
<dbReference type="Pfam" id="PF12833">
    <property type="entry name" value="HTH_18"/>
    <property type="match status" value="1"/>
</dbReference>
<dbReference type="SUPFAM" id="SSF46689">
    <property type="entry name" value="Homeodomain-like"/>
    <property type="match status" value="2"/>
</dbReference>
<gene>
    <name evidence="5" type="ORF">GA0061100_1011168</name>
</gene>
<dbReference type="PROSITE" id="PS00041">
    <property type="entry name" value="HTH_ARAC_FAMILY_1"/>
    <property type="match status" value="1"/>
</dbReference>
<dbReference type="SUPFAM" id="SSF55136">
    <property type="entry name" value="Probable bacterial effector-binding domain"/>
    <property type="match status" value="1"/>
</dbReference>
<feature type="domain" description="HTH araC/xylS-type" evidence="4">
    <location>
        <begin position="5"/>
        <end position="103"/>
    </location>
</feature>
<dbReference type="InterPro" id="IPR018060">
    <property type="entry name" value="HTH_AraC"/>
</dbReference>
<dbReference type="SMART" id="SM00871">
    <property type="entry name" value="AraC_E_bind"/>
    <property type="match status" value="1"/>
</dbReference>
<dbReference type="PROSITE" id="PS01124">
    <property type="entry name" value="HTH_ARAC_FAMILY_2"/>
    <property type="match status" value="1"/>
</dbReference>
<dbReference type="PANTHER" id="PTHR47504">
    <property type="entry name" value="RIGHT ORIGIN-BINDING PROTEIN"/>
    <property type="match status" value="1"/>
</dbReference>
<dbReference type="PRINTS" id="PR00032">
    <property type="entry name" value="HTHARAC"/>
</dbReference>
<keyword evidence="1" id="KW-0805">Transcription regulation</keyword>
<dbReference type="InterPro" id="IPR010499">
    <property type="entry name" value="AraC_E-bd"/>
</dbReference>
<reference evidence="6" key="1">
    <citation type="submission" date="2016-08" db="EMBL/GenBank/DDBJ databases">
        <authorList>
            <person name="Varghese N."/>
            <person name="Submissions Spin"/>
        </authorList>
    </citation>
    <scope>NUCLEOTIDE SEQUENCE [LARGE SCALE GENOMIC DNA]</scope>
    <source>
        <strain evidence="6">CCBAU 57015</strain>
    </source>
</reference>
<dbReference type="Pfam" id="PF06445">
    <property type="entry name" value="GyrI-like"/>
    <property type="match status" value="1"/>
</dbReference>
<dbReference type="Gene3D" id="3.20.80.10">
    <property type="entry name" value="Regulatory factor, effector binding domain"/>
    <property type="match status" value="1"/>
</dbReference>
<dbReference type="OrthoDB" id="282744at2"/>
<keyword evidence="6" id="KW-1185">Reference proteome</keyword>
<dbReference type="InterPro" id="IPR050959">
    <property type="entry name" value="MarA-like"/>
</dbReference>
<dbReference type="RefSeq" id="WP_075851707.1">
    <property type="nucleotide sequence ID" value="NZ_FMAC01000001.1"/>
</dbReference>
<dbReference type="Proteomes" id="UP000186228">
    <property type="component" value="Unassembled WGS sequence"/>
</dbReference>
<dbReference type="GO" id="GO:0003700">
    <property type="term" value="F:DNA-binding transcription factor activity"/>
    <property type="evidence" value="ECO:0007669"/>
    <property type="project" value="InterPro"/>
</dbReference>
<dbReference type="EMBL" id="FMAC01000001">
    <property type="protein sequence ID" value="SCB12750.1"/>
    <property type="molecule type" value="Genomic_DNA"/>
</dbReference>
<dbReference type="STRING" id="52131.GA0061100_1011168"/>
<dbReference type="Gene3D" id="1.10.10.60">
    <property type="entry name" value="Homeodomain-like"/>
    <property type="match status" value="2"/>
</dbReference>
<keyword evidence="3" id="KW-0804">Transcription</keyword>